<dbReference type="RefSeq" id="WP_125664360.1">
    <property type="nucleotide sequence ID" value="NZ_AP019308.1"/>
</dbReference>
<sequence>MEPIFETNRVILRLFEPADAKMVQKLAGHEEVARTTLSIPHPYPDGAAEAWIERTRQAAENGEIYSFAMVKKEGKSLIGCVSLRVSKNDNQAELAYWVGRPFWGQGFATEAAQTIVQFGFDELQLNRIFAAAMTKNPASYKVMSKIGMKYEDTFPKHVLKSGIYEDIVFYELVKTENLLS</sequence>
<organism evidence="1 2">
    <name type="scientific">Paenibacillus baekrokdamisoli</name>
    <dbReference type="NCBI Taxonomy" id="1712516"/>
    <lineage>
        <taxon>Bacteria</taxon>
        <taxon>Bacillati</taxon>
        <taxon>Bacillota</taxon>
        <taxon>Bacilli</taxon>
        <taxon>Bacillales</taxon>
        <taxon>Paenibacillaceae</taxon>
        <taxon>Paenibacillus</taxon>
    </lineage>
</organism>
<dbReference type="Gene3D" id="3.40.630.30">
    <property type="match status" value="1"/>
</dbReference>
<dbReference type="GO" id="GO:0016747">
    <property type="term" value="F:acyltransferase activity, transferring groups other than amino-acyl groups"/>
    <property type="evidence" value="ECO:0007669"/>
    <property type="project" value="InterPro"/>
</dbReference>
<dbReference type="SUPFAM" id="SSF55729">
    <property type="entry name" value="Acyl-CoA N-acyltransferases (Nat)"/>
    <property type="match status" value="1"/>
</dbReference>
<dbReference type="PROSITE" id="PS51186">
    <property type="entry name" value="GNAT"/>
    <property type="match status" value="1"/>
</dbReference>
<proteinExistence type="predicted"/>
<dbReference type="KEGG" id="pbk:Back11_56090"/>
<dbReference type="PANTHER" id="PTHR43792">
    <property type="entry name" value="GNAT FAMILY, PUTATIVE (AFU_ORTHOLOGUE AFUA_3G00765)-RELATED-RELATED"/>
    <property type="match status" value="1"/>
</dbReference>
<dbReference type="InterPro" id="IPR000182">
    <property type="entry name" value="GNAT_dom"/>
</dbReference>
<dbReference type="Pfam" id="PF13302">
    <property type="entry name" value="Acetyltransf_3"/>
    <property type="match status" value="1"/>
</dbReference>
<evidence type="ECO:0000313" key="1">
    <source>
        <dbReference type="EMBL" id="BBH24264.1"/>
    </source>
</evidence>
<dbReference type="EMBL" id="AP019308">
    <property type="protein sequence ID" value="BBH24264.1"/>
    <property type="molecule type" value="Genomic_DNA"/>
</dbReference>
<dbReference type="InterPro" id="IPR016181">
    <property type="entry name" value="Acyl_CoA_acyltransferase"/>
</dbReference>
<keyword evidence="2" id="KW-1185">Reference proteome</keyword>
<dbReference type="OrthoDB" id="9798081at2"/>
<dbReference type="AlphaFoldDB" id="A0A3G9JN25"/>
<dbReference type="InterPro" id="IPR051531">
    <property type="entry name" value="N-acetyltransferase"/>
</dbReference>
<accession>A0A3G9JN25</accession>
<gene>
    <name evidence="1" type="ORF">Back11_56090</name>
</gene>
<reference evidence="1 2" key="1">
    <citation type="submission" date="2018-11" db="EMBL/GenBank/DDBJ databases">
        <title>Complete genome sequence of Paenibacillus baekrokdamisoli strain KCTC 33723.</title>
        <authorList>
            <person name="Kang S.W."/>
            <person name="Lee K.C."/>
            <person name="Kim K.K."/>
            <person name="Kim J.S."/>
            <person name="Kim D.S."/>
            <person name="Ko S.H."/>
            <person name="Yang S.H."/>
            <person name="Lee J.S."/>
        </authorList>
    </citation>
    <scope>NUCLEOTIDE SEQUENCE [LARGE SCALE GENOMIC DNA]</scope>
    <source>
        <strain evidence="1 2">KCTC 33723</strain>
    </source>
</reference>
<name>A0A3G9JN25_9BACL</name>
<protein>
    <submittedName>
        <fullName evidence="1">Uncharacterized protein</fullName>
    </submittedName>
</protein>
<evidence type="ECO:0000313" key="2">
    <source>
        <dbReference type="Proteomes" id="UP000275368"/>
    </source>
</evidence>
<dbReference type="Proteomes" id="UP000275368">
    <property type="component" value="Chromosome"/>
</dbReference>
<dbReference type="PANTHER" id="PTHR43792:SF1">
    <property type="entry name" value="N-ACETYLTRANSFERASE DOMAIN-CONTAINING PROTEIN"/>
    <property type="match status" value="1"/>
</dbReference>